<reference evidence="2 3" key="1">
    <citation type="journal article" date="2021" name="Elife">
        <title>Chloroplast acquisition without the gene transfer in kleptoplastic sea slugs, Plakobranchus ocellatus.</title>
        <authorList>
            <person name="Maeda T."/>
            <person name="Takahashi S."/>
            <person name="Yoshida T."/>
            <person name="Shimamura S."/>
            <person name="Takaki Y."/>
            <person name="Nagai Y."/>
            <person name="Toyoda A."/>
            <person name="Suzuki Y."/>
            <person name="Arimoto A."/>
            <person name="Ishii H."/>
            <person name="Satoh N."/>
            <person name="Nishiyama T."/>
            <person name="Hasebe M."/>
            <person name="Maruyama T."/>
            <person name="Minagawa J."/>
            <person name="Obokata J."/>
            <person name="Shigenobu S."/>
        </authorList>
    </citation>
    <scope>NUCLEOTIDE SEQUENCE [LARGE SCALE GENOMIC DNA]</scope>
</reference>
<evidence type="ECO:0000313" key="3">
    <source>
        <dbReference type="Proteomes" id="UP000735302"/>
    </source>
</evidence>
<accession>A0AAV3Y9E0</accession>
<dbReference type="Proteomes" id="UP000735302">
    <property type="component" value="Unassembled WGS sequence"/>
</dbReference>
<name>A0AAV3Y9E0_9GAST</name>
<dbReference type="EMBL" id="BLXT01000687">
    <property type="protein sequence ID" value="GFN79573.1"/>
    <property type="molecule type" value="Genomic_DNA"/>
</dbReference>
<protein>
    <submittedName>
        <fullName evidence="2">Uncharacterized protein</fullName>
    </submittedName>
</protein>
<keyword evidence="3" id="KW-1185">Reference proteome</keyword>
<feature type="compositionally biased region" description="Acidic residues" evidence="1">
    <location>
        <begin position="27"/>
        <end position="37"/>
    </location>
</feature>
<organism evidence="2 3">
    <name type="scientific">Plakobranchus ocellatus</name>
    <dbReference type="NCBI Taxonomy" id="259542"/>
    <lineage>
        <taxon>Eukaryota</taxon>
        <taxon>Metazoa</taxon>
        <taxon>Spiralia</taxon>
        <taxon>Lophotrochozoa</taxon>
        <taxon>Mollusca</taxon>
        <taxon>Gastropoda</taxon>
        <taxon>Heterobranchia</taxon>
        <taxon>Euthyneura</taxon>
        <taxon>Panpulmonata</taxon>
        <taxon>Sacoglossa</taxon>
        <taxon>Placobranchoidea</taxon>
        <taxon>Plakobranchidae</taxon>
        <taxon>Plakobranchus</taxon>
    </lineage>
</organism>
<proteinExistence type="predicted"/>
<evidence type="ECO:0000313" key="2">
    <source>
        <dbReference type="EMBL" id="GFN79573.1"/>
    </source>
</evidence>
<evidence type="ECO:0000256" key="1">
    <source>
        <dbReference type="SAM" id="MobiDB-lite"/>
    </source>
</evidence>
<gene>
    <name evidence="2" type="ORF">PoB_000607900</name>
</gene>
<comment type="caution">
    <text evidence="2">The sequence shown here is derived from an EMBL/GenBank/DDBJ whole genome shotgun (WGS) entry which is preliminary data.</text>
</comment>
<dbReference type="AlphaFoldDB" id="A0AAV3Y9E0"/>
<feature type="compositionally biased region" description="Acidic residues" evidence="1">
    <location>
        <begin position="8"/>
        <end position="20"/>
    </location>
</feature>
<feature type="region of interest" description="Disordered" evidence="1">
    <location>
        <begin position="1"/>
        <end position="47"/>
    </location>
</feature>
<sequence length="83" mass="9037">MGSGYNSDDNDDSGNGCDDDDSKHDGDDGDDDGYDDNDGAHPQQGDLRFLAVIESGYKCRARTCDRKVYSNARANPPGKPEEY</sequence>